<organism evidence="2 3">
    <name type="scientific">Candidatus Nitrosymbiomonas proteolyticus</name>
    <dbReference type="NCBI Taxonomy" id="2608984"/>
    <lineage>
        <taxon>Bacteria</taxon>
        <taxon>Bacillati</taxon>
        <taxon>Armatimonadota</taxon>
        <taxon>Armatimonadota incertae sedis</taxon>
        <taxon>Candidatus Nitrosymbiomonas</taxon>
    </lineage>
</organism>
<feature type="transmembrane region" description="Helical" evidence="1">
    <location>
        <begin position="21"/>
        <end position="41"/>
    </location>
</feature>
<protein>
    <submittedName>
        <fullName evidence="2">Uncharacterized protein</fullName>
    </submittedName>
</protein>
<reference evidence="2" key="1">
    <citation type="journal article" name="DNA Res.">
        <title>The physiological potential of anammox bacteria as revealed by their core genome structure.</title>
        <authorList>
            <person name="Okubo T."/>
            <person name="Toyoda A."/>
            <person name="Fukuhara K."/>
            <person name="Uchiyama I."/>
            <person name="Harigaya Y."/>
            <person name="Kuroiwa M."/>
            <person name="Suzuki T."/>
            <person name="Murakami Y."/>
            <person name="Suwa Y."/>
            <person name="Takami H."/>
        </authorList>
    </citation>
    <scope>NUCLEOTIDE SEQUENCE</scope>
    <source>
        <strain evidence="2">317325-2</strain>
    </source>
</reference>
<feature type="transmembrane region" description="Helical" evidence="1">
    <location>
        <begin position="288"/>
        <end position="312"/>
    </location>
</feature>
<keyword evidence="1" id="KW-0472">Membrane</keyword>
<gene>
    <name evidence="2" type="ORF">NPRO_20510</name>
</gene>
<keyword evidence="1" id="KW-1133">Transmembrane helix</keyword>
<name>A0A809S615_9BACT</name>
<dbReference type="Proteomes" id="UP000662873">
    <property type="component" value="Chromosome"/>
</dbReference>
<evidence type="ECO:0000313" key="2">
    <source>
        <dbReference type="EMBL" id="BBO24456.1"/>
    </source>
</evidence>
<dbReference type="EMBL" id="AP021858">
    <property type="protein sequence ID" value="BBO24456.1"/>
    <property type="molecule type" value="Genomic_DNA"/>
</dbReference>
<accession>A0A809S615</accession>
<evidence type="ECO:0000313" key="3">
    <source>
        <dbReference type="Proteomes" id="UP000662873"/>
    </source>
</evidence>
<proteinExistence type="predicted"/>
<sequence length="320" mass="35302">MAQNEPTRKHWSEVMMNVPRQVLYGLLIVIISITLFVPVQVPVVPQKSTKDLFSILMTIPEGSTILIQSDWTNSTRGESAWEFQALMRILMRRNIKFAVMTSADPQAPEVARKAIDDVNRERVADSERPYVRGVDWVNLGFFPNAEGTGQGLASNVADLFSGRYDQGESGRVAVMETPVLKDIRRIEDFPAMIVVTASKTIDILVERLARRTKLCAMVTGVMGPETLVYHQTGQISGLAIGLTGVAEIEQLMERGMDPNGGDGAVLASGYPKIEGFKGMKNIGNGSRYYFPLHNALGLMILAIVLGNVGMYVSRKRRVQS</sequence>
<evidence type="ECO:0000256" key="1">
    <source>
        <dbReference type="SAM" id="Phobius"/>
    </source>
</evidence>
<dbReference type="AlphaFoldDB" id="A0A809S615"/>
<keyword evidence="1" id="KW-0812">Transmembrane</keyword>
<dbReference type="KEGG" id="npy:NPRO_20510"/>